<dbReference type="AlphaFoldDB" id="A0A6P7X9M8"/>
<dbReference type="Pfam" id="PF21925">
    <property type="entry name" value="XRCC4_C"/>
    <property type="match status" value="1"/>
</dbReference>
<feature type="compositionally biased region" description="Basic residues" evidence="20">
    <location>
        <begin position="303"/>
        <end position="312"/>
    </location>
</feature>
<proteinExistence type="inferred from homology"/>
<evidence type="ECO:0000256" key="5">
    <source>
        <dbReference type="ARBA" id="ARBA00022490"/>
    </source>
</evidence>
<dbReference type="InterPro" id="IPR053961">
    <property type="entry name" value="XRCC4_N"/>
</dbReference>
<evidence type="ECO:0000313" key="25">
    <source>
        <dbReference type="RefSeq" id="XP_030049203.1"/>
    </source>
</evidence>
<evidence type="ECO:0000256" key="15">
    <source>
        <dbReference type="ARBA" id="ARBA00025728"/>
    </source>
</evidence>
<dbReference type="RefSeq" id="XP_030049203.1">
    <property type="nucleotide sequence ID" value="XM_030193343.1"/>
</dbReference>
<comment type="similarity">
    <text evidence="15">Belongs to the XRCC4-XLF family. XRCC4 subfamily.</text>
</comment>
<evidence type="ECO:0000256" key="12">
    <source>
        <dbReference type="ARBA" id="ARBA00023172"/>
    </source>
</evidence>
<evidence type="ECO:0000256" key="3">
    <source>
        <dbReference type="ARBA" id="ARBA00004496"/>
    </source>
</evidence>
<evidence type="ECO:0000256" key="10">
    <source>
        <dbReference type="ARBA" id="ARBA00023054"/>
    </source>
</evidence>
<evidence type="ECO:0000256" key="14">
    <source>
        <dbReference type="ARBA" id="ARBA00023242"/>
    </source>
</evidence>
<evidence type="ECO:0000256" key="8">
    <source>
        <dbReference type="ARBA" id="ARBA00022763"/>
    </source>
</evidence>
<evidence type="ECO:0000256" key="1">
    <source>
        <dbReference type="ARBA" id="ARBA00004123"/>
    </source>
</evidence>
<dbReference type="GO" id="GO:0033152">
    <property type="term" value="P:immunoglobulin V(D)J recombination"/>
    <property type="evidence" value="ECO:0007669"/>
    <property type="project" value="TreeGrafter"/>
</dbReference>
<dbReference type="GeneID" id="115463119"/>
<dbReference type="CTD" id="7518"/>
<reference evidence="25" key="1">
    <citation type="submission" date="2025-08" db="UniProtKB">
        <authorList>
            <consortium name="RefSeq"/>
        </authorList>
    </citation>
    <scope>IDENTIFICATION</scope>
</reference>
<keyword evidence="12" id="KW-0233">DNA recombination</keyword>
<feature type="compositionally biased region" description="Basic and acidic residues" evidence="20">
    <location>
        <begin position="314"/>
        <end position="332"/>
    </location>
</feature>
<keyword evidence="8" id="KW-0227">DNA damage</keyword>
<dbReference type="FunFam" id="2.170.210.10:FF:000002">
    <property type="entry name" value="DNA repair protein XRCC4"/>
    <property type="match status" value="1"/>
</dbReference>
<evidence type="ECO:0000256" key="6">
    <source>
        <dbReference type="ARBA" id="ARBA00022499"/>
    </source>
</evidence>
<name>A0A6P7X9M8_9AMPH</name>
<dbReference type="GO" id="GO:0005958">
    <property type="term" value="C:DNA-dependent protein kinase-DNA ligase 4 complex"/>
    <property type="evidence" value="ECO:0007669"/>
    <property type="project" value="UniProtKB-ARBA"/>
</dbReference>
<keyword evidence="9" id="KW-0832">Ubl conjugation</keyword>
<gene>
    <name evidence="25" type="primary">XRCC4</name>
</gene>
<protein>
    <recommendedName>
        <fullName evidence="18">DNA repair protein XRCC4</fullName>
    </recommendedName>
    <alternativeName>
        <fullName evidence="19">X-ray repair cross-complementing protein 4</fullName>
    </alternativeName>
</protein>
<evidence type="ECO:0000259" key="23">
    <source>
        <dbReference type="Pfam" id="PF21925"/>
    </source>
</evidence>
<evidence type="ECO:0000256" key="2">
    <source>
        <dbReference type="ARBA" id="ARBA00004286"/>
    </source>
</evidence>
<evidence type="ECO:0000259" key="22">
    <source>
        <dbReference type="Pfam" id="PF21924"/>
    </source>
</evidence>
<feature type="domain" description="XRCC4 coiled-coil" evidence="22">
    <location>
        <begin position="155"/>
        <end position="231"/>
    </location>
</feature>
<dbReference type="Gene3D" id="2.170.210.10">
    <property type="entry name" value="DNA double-strand break repair and VJ recombination XRCC4, N-terminal"/>
    <property type="match status" value="1"/>
</dbReference>
<keyword evidence="7" id="KW-0597">Phosphoprotein</keyword>
<keyword evidence="10" id="KW-0175">Coiled coil</keyword>
<dbReference type="InParanoid" id="A0A6P7X9M8"/>
<keyword evidence="6" id="KW-1017">Isopeptide bond</keyword>
<dbReference type="InterPro" id="IPR038051">
    <property type="entry name" value="XRCC4-like_N_sf"/>
</dbReference>
<evidence type="ECO:0000256" key="9">
    <source>
        <dbReference type="ARBA" id="ARBA00022843"/>
    </source>
</evidence>
<keyword evidence="14" id="KW-0539">Nucleus</keyword>
<keyword evidence="4" id="KW-0158">Chromosome</keyword>
<dbReference type="InterPro" id="IPR009089">
    <property type="entry name" value="XRCC4_N_sf"/>
</dbReference>
<dbReference type="Pfam" id="PF21924">
    <property type="entry name" value="XRCC4_CC"/>
    <property type="match status" value="1"/>
</dbReference>
<dbReference type="OrthoDB" id="8064436at2759"/>
<evidence type="ECO:0000256" key="13">
    <source>
        <dbReference type="ARBA" id="ARBA00023204"/>
    </source>
</evidence>
<comment type="subcellular location">
    <subcellularLocation>
        <location evidence="2">Chromosome</location>
    </subcellularLocation>
    <subcellularLocation>
        <location evidence="3">Cytoplasm</location>
    </subcellularLocation>
    <subcellularLocation>
        <location evidence="1">Nucleus</location>
    </subcellularLocation>
</comment>
<feature type="domain" description="XRCC4 C-terminal" evidence="23">
    <location>
        <begin position="258"/>
        <end position="366"/>
    </location>
</feature>
<dbReference type="Gene3D" id="1.20.5.370">
    <property type="match status" value="1"/>
</dbReference>
<dbReference type="SUPFAM" id="SSF50809">
    <property type="entry name" value="XRCC4, N-terminal domain"/>
    <property type="match status" value="1"/>
</dbReference>
<evidence type="ECO:0000256" key="18">
    <source>
        <dbReference type="ARBA" id="ARBA00068198"/>
    </source>
</evidence>
<dbReference type="PANTHER" id="PTHR28559:SF1">
    <property type="entry name" value="DNA REPAIR PROTEIN XRCC4"/>
    <property type="match status" value="1"/>
</dbReference>
<keyword evidence="24" id="KW-1185">Reference proteome</keyword>
<evidence type="ECO:0000256" key="17">
    <source>
        <dbReference type="ARBA" id="ARBA00061809"/>
    </source>
</evidence>
<accession>A0A6P7X9M8</accession>
<keyword evidence="13" id="KW-0234">DNA repair</keyword>
<dbReference type="InterPro" id="IPR010585">
    <property type="entry name" value="DNA_repair_prot_XRCC4"/>
</dbReference>
<dbReference type="FunFam" id="1.20.5.370:FF:000011">
    <property type="entry name" value="DNA repair protein XRCC4 isoform X2"/>
    <property type="match status" value="1"/>
</dbReference>
<dbReference type="InterPro" id="IPR053962">
    <property type="entry name" value="XRCC4_CC"/>
</dbReference>
<evidence type="ECO:0000256" key="11">
    <source>
        <dbReference type="ARBA" id="ARBA00023125"/>
    </source>
</evidence>
<dbReference type="InterPro" id="IPR053963">
    <property type="entry name" value="XRCC4_C"/>
</dbReference>
<keyword evidence="11" id="KW-0238">DNA-binding</keyword>
<evidence type="ECO:0000256" key="7">
    <source>
        <dbReference type="ARBA" id="ARBA00022553"/>
    </source>
</evidence>
<dbReference type="GO" id="GO:0005694">
    <property type="term" value="C:chromosome"/>
    <property type="evidence" value="ECO:0007669"/>
    <property type="project" value="UniProtKB-SubCell"/>
</dbReference>
<evidence type="ECO:0000256" key="19">
    <source>
        <dbReference type="ARBA" id="ARBA00079582"/>
    </source>
</evidence>
<feature type="region of interest" description="Disordered" evidence="20">
    <location>
        <begin position="239"/>
        <end position="368"/>
    </location>
</feature>
<dbReference type="FunCoup" id="A0A6P7X9M8">
    <property type="interactions" value="1623"/>
</dbReference>
<evidence type="ECO:0000313" key="24">
    <source>
        <dbReference type="Proteomes" id="UP000515156"/>
    </source>
</evidence>
<evidence type="ECO:0000256" key="16">
    <source>
        <dbReference type="ARBA" id="ARBA00053797"/>
    </source>
</evidence>
<keyword evidence="5" id="KW-0963">Cytoplasm</keyword>
<dbReference type="Pfam" id="PF06632">
    <property type="entry name" value="XRCC4"/>
    <property type="match status" value="1"/>
</dbReference>
<evidence type="ECO:0000256" key="20">
    <source>
        <dbReference type="SAM" id="MobiDB-lite"/>
    </source>
</evidence>
<dbReference type="GO" id="GO:0010165">
    <property type="term" value="P:response to X-ray"/>
    <property type="evidence" value="ECO:0007669"/>
    <property type="project" value="UniProtKB-ARBA"/>
</dbReference>
<sequence length="368" mass="42417">MSEGKKNWPQFSNCQVQNFEGMDEPQQKSNRNMEKKISRIYPLSDPKTTYFLQVAWTTDLGSGFTVTLCNGKSAWTGTISEVEISKEASDMEMEREKYVDELQKALILDTELTSKYNFDFCEDKEISEIYHFSYEKNLKDVSFKLGSVKLKKVSDPVEVIKELIGYCLDYTAELHVKNEYVQKENKRLLNNWDDMHELLDKSVQVKEELEQELYSKFICVLNEKKSKIRSLQEKLKEAREAARQNRDSQPNVSSIISKAEDYNASTDEEKESQSVHIPKDCATLARSHSLLSTPDDVPDVAPNRKRRQRQQKKLVTEGKITKREPATQEQERLNPAPLLKTSKSPPSGMMSLETLENTADPEDLFDDM</sequence>
<dbReference type="GO" id="GO:0006303">
    <property type="term" value="P:double-strand break repair via nonhomologous end joining"/>
    <property type="evidence" value="ECO:0007669"/>
    <property type="project" value="UniProtKB-ARBA"/>
</dbReference>
<dbReference type="PANTHER" id="PTHR28559">
    <property type="entry name" value="DNA REPAIR PROTEIN XRCC4"/>
    <property type="match status" value="1"/>
</dbReference>
<comment type="function">
    <text evidence="16">Acts as an activator of the phospholipid scramblase activity of XKR4. This form, which is generated upon caspase-3 (CASP3) cleavage, translocates into the cytoplasm and interacts with XKR4, thereby promoting phosphatidylserine scramblase activity of XKR4 and leading to phosphatidylserine exposure on apoptotic cell surface.</text>
</comment>
<evidence type="ECO:0000256" key="4">
    <source>
        <dbReference type="ARBA" id="ARBA00022454"/>
    </source>
</evidence>
<dbReference type="GO" id="GO:0005737">
    <property type="term" value="C:cytoplasm"/>
    <property type="evidence" value="ECO:0007669"/>
    <property type="project" value="UniProtKB-SubCell"/>
</dbReference>
<dbReference type="InterPro" id="IPR014751">
    <property type="entry name" value="XRCC4-like_C"/>
</dbReference>
<dbReference type="GO" id="GO:0003677">
    <property type="term" value="F:DNA binding"/>
    <property type="evidence" value="ECO:0007669"/>
    <property type="project" value="UniProtKB-KW"/>
</dbReference>
<dbReference type="CDD" id="cd22283">
    <property type="entry name" value="HD_XRCC4_N"/>
    <property type="match status" value="1"/>
</dbReference>
<comment type="subunit">
    <text evidence="17">Interacts with XKR4; interacts with the processed form of XKR4, which is cleaved by caspase.</text>
</comment>
<feature type="compositionally biased region" description="Polar residues" evidence="20">
    <location>
        <begin position="247"/>
        <end position="256"/>
    </location>
</feature>
<dbReference type="Proteomes" id="UP000515156">
    <property type="component" value="Chromosome 2"/>
</dbReference>
<evidence type="ECO:0000259" key="21">
    <source>
        <dbReference type="Pfam" id="PF06632"/>
    </source>
</evidence>
<dbReference type="GO" id="GO:0032807">
    <property type="term" value="C:DNA ligase IV complex"/>
    <property type="evidence" value="ECO:0007669"/>
    <property type="project" value="TreeGrafter"/>
</dbReference>
<dbReference type="SUPFAM" id="SSF58022">
    <property type="entry name" value="XRCC4, C-terminal oligomerization domain"/>
    <property type="match status" value="1"/>
</dbReference>
<organism evidence="24 25">
    <name type="scientific">Microcaecilia unicolor</name>
    <dbReference type="NCBI Taxonomy" id="1415580"/>
    <lineage>
        <taxon>Eukaryota</taxon>
        <taxon>Metazoa</taxon>
        <taxon>Chordata</taxon>
        <taxon>Craniata</taxon>
        <taxon>Vertebrata</taxon>
        <taxon>Euteleostomi</taxon>
        <taxon>Amphibia</taxon>
        <taxon>Gymnophiona</taxon>
        <taxon>Siphonopidae</taxon>
        <taxon>Microcaecilia</taxon>
    </lineage>
</organism>
<feature type="domain" description="XRCC4 N-terminal" evidence="21">
    <location>
        <begin position="49"/>
        <end position="151"/>
    </location>
</feature>
<feature type="compositionally biased region" description="Acidic residues" evidence="20">
    <location>
        <begin position="359"/>
        <end position="368"/>
    </location>
</feature>